<protein>
    <recommendedName>
        <fullName evidence="1">Lantibiotic dehydratase N-terminal domain-containing protein</fullName>
    </recommendedName>
</protein>
<evidence type="ECO:0000313" key="2">
    <source>
        <dbReference type="EMBL" id="MBB5159154.1"/>
    </source>
</evidence>
<dbReference type="RefSeq" id="WP_184731398.1">
    <property type="nucleotide sequence ID" value="NZ_JACHIW010000002.1"/>
</dbReference>
<gene>
    <name evidence="2" type="ORF">BJ970_006753</name>
</gene>
<accession>A0A840QEC4</accession>
<name>A0A840QEC4_9PSEU</name>
<dbReference type="AlphaFoldDB" id="A0A840QEC4"/>
<evidence type="ECO:0000313" key="3">
    <source>
        <dbReference type="Proteomes" id="UP000584374"/>
    </source>
</evidence>
<comment type="caution">
    <text evidence="2">The sequence shown here is derived from an EMBL/GenBank/DDBJ whole genome shotgun (WGS) entry which is preliminary data.</text>
</comment>
<dbReference type="Proteomes" id="UP000584374">
    <property type="component" value="Unassembled WGS sequence"/>
</dbReference>
<feature type="domain" description="Lantibiotic dehydratase N-terminal" evidence="1">
    <location>
        <begin position="50"/>
        <end position="173"/>
    </location>
</feature>
<dbReference type="EMBL" id="JACHIW010000002">
    <property type="protein sequence ID" value="MBB5159154.1"/>
    <property type="molecule type" value="Genomic_DNA"/>
</dbReference>
<reference evidence="2 3" key="1">
    <citation type="submission" date="2020-08" db="EMBL/GenBank/DDBJ databases">
        <title>Sequencing the genomes of 1000 actinobacteria strains.</title>
        <authorList>
            <person name="Klenk H.-P."/>
        </authorList>
    </citation>
    <scope>NUCLEOTIDE SEQUENCE [LARGE SCALE GENOMIC DNA]</scope>
    <source>
        <strain evidence="2 3">DSM 45584</strain>
    </source>
</reference>
<proteinExistence type="predicted"/>
<dbReference type="Pfam" id="PF04738">
    <property type="entry name" value="Lant_dehydr_N"/>
    <property type="match status" value="1"/>
</dbReference>
<organism evidence="2 3">
    <name type="scientific">Saccharopolyspora phatthalungensis</name>
    <dbReference type="NCBI Taxonomy" id="664693"/>
    <lineage>
        <taxon>Bacteria</taxon>
        <taxon>Bacillati</taxon>
        <taxon>Actinomycetota</taxon>
        <taxon>Actinomycetes</taxon>
        <taxon>Pseudonocardiales</taxon>
        <taxon>Pseudonocardiaceae</taxon>
        <taxon>Saccharopolyspora</taxon>
    </lineage>
</organism>
<dbReference type="InterPro" id="IPR006827">
    <property type="entry name" value="Lant_deHydtase_N"/>
</dbReference>
<evidence type="ECO:0000259" key="1">
    <source>
        <dbReference type="Pfam" id="PF04738"/>
    </source>
</evidence>
<sequence length="176" mass="19575">MRTYEAMDSVLIRATTLPESVEFPCWPDLAGSDVVGWREWLRRVWGISGFADAVTVASPVLAAQVRRQIATRPPAGDDEVRVRRLVETLARYLLRWAGRATPFGLFAGVAPVEVGGRAVARVGGRHQPVFRPDGECVDRQVRRIEQRLETLRTVEVRTNSLGFARGGSWIVHASLD</sequence>
<keyword evidence="3" id="KW-1185">Reference proteome</keyword>